<name>A0ABQ3HII5_9ACTN</name>
<organism evidence="2 3">
    <name type="scientific">Nocardioides flavus</name>
    <name type="common">ex Wang et al. 2016</name>
    <dbReference type="NCBI Taxonomy" id="2058780"/>
    <lineage>
        <taxon>Bacteria</taxon>
        <taxon>Bacillati</taxon>
        <taxon>Actinomycetota</taxon>
        <taxon>Actinomycetes</taxon>
        <taxon>Propionibacteriales</taxon>
        <taxon>Nocardioidaceae</taxon>
        <taxon>Nocardioides</taxon>
    </lineage>
</organism>
<keyword evidence="3" id="KW-1185">Reference proteome</keyword>
<dbReference type="EMBL" id="BNAD01000001">
    <property type="protein sequence ID" value="GHE16262.1"/>
    <property type="molecule type" value="Genomic_DNA"/>
</dbReference>
<dbReference type="Proteomes" id="UP000597341">
    <property type="component" value="Unassembled WGS sequence"/>
</dbReference>
<reference evidence="3" key="1">
    <citation type="journal article" date="2019" name="Int. J. Syst. Evol. Microbiol.">
        <title>The Global Catalogue of Microorganisms (GCM) 10K type strain sequencing project: providing services to taxonomists for standard genome sequencing and annotation.</title>
        <authorList>
            <consortium name="The Broad Institute Genomics Platform"/>
            <consortium name="The Broad Institute Genome Sequencing Center for Infectious Disease"/>
            <person name="Wu L."/>
            <person name="Ma J."/>
        </authorList>
    </citation>
    <scope>NUCLEOTIDE SEQUENCE [LARGE SCALE GENOMIC DNA]</scope>
    <source>
        <strain evidence="3">CGMCC 1.12791</strain>
    </source>
</reference>
<comment type="caution">
    <text evidence="2">The sequence shown here is derived from an EMBL/GenBank/DDBJ whole genome shotgun (WGS) entry which is preliminary data.</text>
</comment>
<evidence type="ECO:0000313" key="2">
    <source>
        <dbReference type="EMBL" id="GHE16262.1"/>
    </source>
</evidence>
<evidence type="ECO:0000313" key="3">
    <source>
        <dbReference type="Proteomes" id="UP000597341"/>
    </source>
</evidence>
<evidence type="ECO:0000256" key="1">
    <source>
        <dbReference type="SAM" id="MobiDB-lite"/>
    </source>
</evidence>
<feature type="compositionally biased region" description="Polar residues" evidence="1">
    <location>
        <begin position="15"/>
        <end position="24"/>
    </location>
</feature>
<sequence>MDLPAPSPPSKHTKSPVSENTLTGHTLRAGWDRQSRRPHAVGGAAQRWRPGLIAAVTAAAYAS</sequence>
<protein>
    <submittedName>
        <fullName evidence="2">Uncharacterized protein</fullName>
    </submittedName>
</protein>
<gene>
    <name evidence="2" type="ORF">GCM10011376_08720</name>
</gene>
<accession>A0ABQ3HII5</accession>
<feature type="region of interest" description="Disordered" evidence="1">
    <location>
        <begin position="1"/>
        <end position="49"/>
    </location>
</feature>
<proteinExistence type="predicted"/>